<feature type="transmembrane region" description="Helical" evidence="1">
    <location>
        <begin position="67"/>
        <end position="85"/>
    </location>
</feature>
<evidence type="ECO:0000313" key="2">
    <source>
        <dbReference type="EMBL" id="CAD6200325.1"/>
    </source>
</evidence>
<dbReference type="AlphaFoldDB" id="A0A8S1HUG1"/>
<evidence type="ECO:0000313" key="3">
    <source>
        <dbReference type="Proteomes" id="UP000835052"/>
    </source>
</evidence>
<dbReference type="Pfam" id="PF07203">
    <property type="entry name" value="DUF1412"/>
    <property type="match status" value="1"/>
</dbReference>
<organism evidence="2 3">
    <name type="scientific">Caenorhabditis auriculariae</name>
    <dbReference type="NCBI Taxonomy" id="2777116"/>
    <lineage>
        <taxon>Eukaryota</taxon>
        <taxon>Metazoa</taxon>
        <taxon>Ecdysozoa</taxon>
        <taxon>Nematoda</taxon>
        <taxon>Chromadorea</taxon>
        <taxon>Rhabditida</taxon>
        <taxon>Rhabditina</taxon>
        <taxon>Rhabditomorpha</taxon>
        <taxon>Rhabditoidea</taxon>
        <taxon>Rhabditidae</taxon>
        <taxon>Peloderinae</taxon>
        <taxon>Caenorhabditis</taxon>
    </lineage>
</organism>
<keyword evidence="1" id="KW-0472">Membrane</keyword>
<dbReference type="Proteomes" id="UP000835052">
    <property type="component" value="Unassembled WGS sequence"/>
</dbReference>
<dbReference type="PANTHER" id="PTHR34602:SF2">
    <property type="entry name" value="NEMATODE SPECIFIC PEPTIDE FAMILY, GROUP E"/>
    <property type="match status" value="1"/>
</dbReference>
<keyword evidence="3" id="KW-1185">Reference proteome</keyword>
<reference evidence="2" key="1">
    <citation type="submission" date="2020-10" db="EMBL/GenBank/DDBJ databases">
        <authorList>
            <person name="Kikuchi T."/>
        </authorList>
    </citation>
    <scope>NUCLEOTIDE SEQUENCE</scope>
    <source>
        <strain evidence="2">NKZ352</strain>
    </source>
</reference>
<dbReference type="PANTHER" id="PTHR34602">
    <property type="entry name" value="NEMATODE SPECIFIC PEPTIDE FAMILY, GROUP E-RELATED"/>
    <property type="match status" value="1"/>
</dbReference>
<protein>
    <submittedName>
        <fullName evidence="2">Uncharacterized protein</fullName>
    </submittedName>
</protein>
<proteinExistence type="predicted"/>
<accession>A0A8S1HUG1</accession>
<keyword evidence="1" id="KW-1133">Transmembrane helix</keyword>
<evidence type="ECO:0000256" key="1">
    <source>
        <dbReference type="SAM" id="Phobius"/>
    </source>
</evidence>
<dbReference type="EMBL" id="CAJGYM010000331">
    <property type="protein sequence ID" value="CAD6200325.1"/>
    <property type="molecule type" value="Genomic_DNA"/>
</dbReference>
<sequence>MSKTSSRSVQVSVHRCYFENKVRNEDKNKNDAYTNQRVINKAGKHSMMNYIRWGVRWLSQHPFTRKFHMNFFLCFVALLFCLLEPSDAAVLRSRRQVVSNLVGDPFLGGPSSMGWAQVPHIGSPMFSPVFGRK</sequence>
<keyword evidence="1" id="KW-0812">Transmembrane</keyword>
<comment type="caution">
    <text evidence="2">The sequence shown here is derived from an EMBL/GenBank/DDBJ whole genome shotgun (WGS) entry which is preliminary data.</text>
</comment>
<gene>
    <name evidence="2" type="ORF">CAUJ_LOCUS16222</name>
</gene>
<name>A0A8S1HUG1_9PELO</name>
<dbReference type="InterPro" id="IPR009853">
    <property type="entry name" value="DUF1412"/>
</dbReference>